<proteinExistence type="inferred from homology"/>
<evidence type="ECO:0000256" key="1">
    <source>
        <dbReference type="ARBA" id="ARBA00007073"/>
    </source>
</evidence>
<organism evidence="2">
    <name type="scientific">Lygus hesperus</name>
    <name type="common">Western plant bug</name>
    <dbReference type="NCBI Taxonomy" id="30085"/>
    <lineage>
        <taxon>Eukaryota</taxon>
        <taxon>Metazoa</taxon>
        <taxon>Ecdysozoa</taxon>
        <taxon>Arthropoda</taxon>
        <taxon>Hexapoda</taxon>
        <taxon>Insecta</taxon>
        <taxon>Pterygota</taxon>
        <taxon>Neoptera</taxon>
        <taxon>Paraneoptera</taxon>
        <taxon>Hemiptera</taxon>
        <taxon>Heteroptera</taxon>
        <taxon>Panheteroptera</taxon>
        <taxon>Cimicomorpha</taxon>
        <taxon>Miridae</taxon>
        <taxon>Mirini</taxon>
        <taxon>Lygus</taxon>
    </lineage>
</organism>
<evidence type="ECO:0000313" key="3">
    <source>
        <dbReference type="EMBL" id="JAG32255.1"/>
    </source>
</evidence>
<name>A0A0A9YMC1_LYGHE</name>
<sequence length="140" mass="15705">GLTGLFARHISYSCLAVPTHPARYQTVDIHSEVLYHTYHQRSWHMDGLPFTITLQITLNDELATTVQQVLEVDEEIHPERAQKQLLVQGSTLSIIVYGTDIRSVRSLALSLVDNIQLVLKTISVFPPTGVPLHTKVKQVP</sequence>
<accession>A0A0A9YMC1</accession>
<dbReference type="Gene3D" id="3.30.310.50">
    <property type="entry name" value="Alpha-D-phosphohexomutase, C-terminal domain"/>
    <property type="match status" value="1"/>
</dbReference>
<dbReference type="Pfam" id="PF09341">
    <property type="entry name" value="Pcc1"/>
    <property type="match status" value="1"/>
</dbReference>
<dbReference type="EMBL" id="GBHO01011349">
    <property type="protein sequence ID" value="JAG32255.1"/>
    <property type="molecule type" value="Transcribed_RNA"/>
</dbReference>
<evidence type="ECO:0000313" key="2">
    <source>
        <dbReference type="EMBL" id="JAG32253.1"/>
    </source>
</evidence>
<reference evidence="2" key="2">
    <citation type="submission" date="2014-07" db="EMBL/GenBank/DDBJ databases">
        <authorList>
            <person name="Hull J."/>
        </authorList>
    </citation>
    <scope>NUCLEOTIDE SEQUENCE</scope>
</reference>
<dbReference type="EMBL" id="GBHO01011351">
    <property type="protein sequence ID" value="JAG32253.1"/>
    <property type="molecule type" value="Transcribed_RNA"/>
</dbReference>
<dbReference type="AlphaFoldDB" id="A0A0A9YMC1"/>
<gene>
    <name evidence="2" type="ORF">CM83_6369</name>
    <name evidence="3" type="ORF">CM83_6370</name>
</gene>
<protein>
    <submittedName>
        <fullName evidence="2">Uncharacterized protein C4H3.13</fullName>
    </submittedName>
</protein>
<dbReference type="InterPro" id="IPR015419">
    <property type="entry name" value="CTAG/Pcc1"/>
</dbReference>
<comment type="similarity">
    <text evidence="1">Belongs to the CTAG/PCC1 family.</text>
</comment>
<reference evidence="2" key="1">
    <citation type="journal article" date="2014" name="PLoS ONE">
        <title>Transcriptome-Based Identification of ABC Transporters in the Western Tarnished Plant Bug Lygus hesperus.</title>
        <authorList>
            <person name="Hull J.J."/>
            <person name="Chaney K."/>
            <person name="Geib S.M."/>
            <person name="Fabrick J.A."/>
            <person name="Brent C.S."/>
            <person name="Walsh D."/>
            <person name="Lavine L.C."/>
        </authorList>
    </citation>
    <scope>NUCLEOTIDE SEQUENCE</scope>
</reference>
<feature type="non-terminal residue" evidence="2">
    <location>
        <position position="1"/>
    </location>
</feature>